<dbReference type="InterPro" id="IPR036895">
    <property type="entry name" value="Uracil-DNA_glycosylase-like_sf"/>
</dbReference>
<dbReference type="SUPFAM" id="SSF52141">
    <property type="entry name" value="Uracil-DNA glycosylase-like"/>
    <property type="match status" value="1"/>
</dbReference>
<evidence type="ECO:0000313" key="2">
    <source>
        <dbReference type="EMBL" id="UNM96541.1"/>
    </source>
</evidence>
<feature type="domain" description="Uracil-DNA glycosylase-like" evidence="1">
    <location>
        <begin position="70"/>
        <end position="210"/>
    </location>
</feature>
<proteinExistence type="predicted"/>
<reference evidence="2 3" key="1">
    <citation type="submission" date="2022-03" db="EMBL/GenBank/DDBJ databases">
        <title>Ignatzschineria rhizosphaerae HR5S32.</title>
        <authorList>
            <person name="Sun J.Q."/>
            <person name="Feng J.Y."/>
        </authorList>
    </citation>
    <scope>NUCLEOTIDE SEQUENCE [LARGE SCALE GENOMIC DNA]</scope>
    <source>
        <strain evidence="2 3">HR5S32</strain>
    </source>
</reference>
<dbReference type="EMBL" id="CP093379">
    <property type="protein sequence ID" value="UNM96541.1"/>
    <property type="molecule type" value="Genomic_DNA"/>
</dbReference>
<organism evidence="2 3">
    <name type="scientific">Ignatzschineria rhizosphaerae</name>
    <dbReference type="NCBI Taxonomy" id="2923279"/>
    <lineage>
        <taxon>Bacteria</taxon>
        <taxon>Pseudomonadati</taxon>
        <taxon>Pseudomonadota</taxon>
        <taxon>Gammaproteobacteria</taxon>
        <taxon>Cardiobacteriales</taxon>
        <taxon>Ignatzschineriaceae</taxon>
        <taxon>Ignatzschineria</taxon>
    </lineage>
</organism>
<sequence length="232" mass="27285">MEKILSLYQEKFCFKEFYNTLLQKIKNDPITYTDNLKFLFGYQYKENSQTTSAFDTKVGDIRVDLPVWFGNINTAQLKIMILGLEPRDTHKNFNIERVEKYVFATPFALELQKNKYTSALMKLLNHEKTFIYFSDIVKTYDVTKNKEFDDKLARKNFSKRASLWHDFILKEIALIQPDLIIGLGNDSYNFLDKNLHLDNIVLKKIRHPSYGGAKIAEQQIHELLKTHFPNSN</sequence>
<accession>A0ABY3X734</accession>
<dbReference type="InterPro" id="IPR005122">
    <property type="entry name" value="Uracil-DNA_glycosylase-like"/>
</dbReference>
<evidence type="ECO:0000259" key="1">
    <source>
        <dbReference type="Pfam" id="PF03167"/>
    </source>
</evidence>
<name>A0ABY3X734_9GAMM</name>
<gene>
    <name evidence="2" type="ORF">MMG00_01375</name>
</gene>
<evidence type="ECO:0000313" key="3">
    <source>
        <dbReference type="Proteomes" id="UP000829542"/>
    </source>
</evidence>
<dbReference type="RefSeq" id="WP_242150307.1">
    <property type="nucleotide sequence ID" value="NZ_CP093379.1"/>
</dbReference>
<keyword evidence="3" id="KW-1185">Reference proteome</keyword>
<dbReference type="Pfam" id="PF03167">
    <property type="entry name" value="UDG"/>
    <property type="match status" value="1"/>
</dbReference>
<dbReference type="Proteomes" id="UP000829542">
    <property type="component" value="Chromosome"/>
</dbReference>
<protein>
    <recommendedName>
        <fullName evidence="1">Uracil-DNA glycosylase-like domain-containing protein</fullName>
    </recommendedName>
</protein>